<dbReference type="RefSeq" id="WP_149300828.1">
    <property type="nucleotide sequence ID" value="NZ_VTWH01000003.1"/>
</dbReference>
<dbReference type="OrthoDB" id="9787825at2"/>
<dbReference type="InterPro" id="IPR029063">
    <property type="entry name" value="SAM-dependent_MTases_sf"/>
</dbReference>
<dbReference type="Gene3D" id="3.40.50.150">
    <property type="entry name" value="Vaccinia Virus protein VP39"/>
    <property type="match status" value="1"/>
</dbReference>
<dbReference type="PANTHER" id="PTHR43182:SF1">
    <property type="entry name" value="COBALT-PRECORRIN-7 C(5)-METHYLTRANSFERASE"/>
    <property type="match status" value="1"/>
</dbReference>
<organism evidence="7 8">
    <name type="scientific">Aureimonas fodinaquatilis</name>
    <dbReference type="NCBI Taxonomy" id="2565783"/>
    <lineage>
        <taxon>Bacteria</taxon>
        <taxon>Pseudomonadati</taxon>
        <taxon>Pseudomonadota</taxon>
        <taxon>Alphaproteobacteria</taxon>
        <taxon>Hyphomicrobiales</taxon>
        <taxon>Aurantimonadaceae</taxon>
        <taxon>Aureimonas</taxon>
    </lineage>
</organism>
<dbReference type="PANTHER" id="PTHR43182">
    <property type="entry name" value="COBALT-PRECORRIN-6B C(15)-METHYLTRANSFERASE (DECARBOXYLATING)"/>
    <property type="match status" value="1"/>
</dbReference>
<gene>
    <name evidence="7" type="primary">cbiE</name>
    <name evidence="7" type="ORF">FPY71_13510</name>
</gene>
<keyword evidence="4 7" id="KW-0808">Transferase</keyword>
<keyword evidence="3 7" id="KW-0489">Methyltransferase</keyword>
<keyword evidence="8" id="KW-1185">Reference proteome</keyword>
<dbReference type="InterPro" id="IPR050714">
    <property type="entry name" value="Cobalamin_biosynth_MTase"/>
</dbReference>
<dbReference type="NCBIfam" id="TIGR02467">
    <property type="entry name" value="CbiE"/>
    <property type="match status" value="1"/>
</dbReference>
<dbReference type="EMBL" id="VTWH01000003">
    <property type="protein sequence ID" value="KAA0969544.1"/>
    <property type="molecule type" value="Genomic_DNA"/>
</dbReference>
<dbReference type="PIRSF" id="PIRSF036428">
    <property type="entry name" value="CobL"/>
    <property type="match status" value="1"/>
</dbReference>
<accession>A0A5B0DRW4</accession>
<dbReference type="CDD" id="cd11644">
    <property type="entry name" value="Precorrin-6Y-MT"/>
    <property type="match status" value="1"/>
</dbReference>
<evidence type="ECO:0000256" key="1">
    <source>
        <dbReference type="ARBA" id="ARBA00004953"/>
    </source>
</evidence>
<dbReference type="UniPathway" id="UPA00148"/>
<evidence type="ECO:0000259" key="6">
    <source>
        <dbReference type="Pfam" id="PF00590"/>
    </source>
</evidence>
<dbReference type="InterPro" id="IPR035996">
    <property type="entry name" value="4pyrrol_Methylase_sf"/>
</dbReference>
<dbReference type="Gene3D" id="3.30.950.10">
    <property type="entry name" value="Methyltransferase, Cobalt-precorrin-4 Transmethylase, Domain 2"/>
    <property type="match status" value="1"/>
</dbReference>
<dbReference type="SUPFAM" id="SSF53790">
    <property type="entry name" value="Tetrapyrrole methylase"/>
    <property type="match status" value="1"/>
</dbReference>
<dbReference type="NCBIfam" id="TIGR02469">
    <property type="entry name" value="CbiT"/>
    <property type="match status" value="1"/>
</dbReference>
<sequence length="396" mass="41894">MPTDPWLAIIGLGEDGPDGLNDASRKALAGAEVIFGAPRHLALIGADARGQAWPEPFALEPLLALRGRPVAALVSGDPFWHGAGGSLAAHLQPHEWRAFPVASSFSLAAARLGWRLEDVCCLGLHAAPFERLVPHLADKQRLICLVRDGAAPAALAQWLVDHQFGNSTLHVLERLGGPDERMSRCTAAGFDVSNVSAPVCVAVELHGANGFLLTPGRPDDEFAHDGQITRSAIRAVTLAALAPRAGQVLWDLGAGSGSISVEWCLAHQANRAHAVELKPERIVNIAANSRAFALEERLHIHSGSSPLMLTALPPADAVFVGGGLSEELLALLWANTSTGTRIVVNSVTLESDALLTQQAGRFGGGLCRFAMSSAEPLGNLRGWKAARPITQWIVVR</sequence>
<dbReference type="AlphaFoldDB" id="A0A5B0DRW4"/>
<keyword evidence="5" id="KW-0949">S-adenosyl-L-methionine</keyword>
<reference evidence="7 8" key="1">
    <citation type="submission" date="2019-08" db="EMBL/GenBank/DDBJ databases">
        <title>Aureimonas fodiniaquatilis sp. nov., isolated from a coal mine wastewater.</title>
        <authorList>
            <person name="Kim W."/>
        </authorList>
    </citation>
    <scope>NUCLEOTIDE SEQUENCE [LARGE SCALE GENOMIC DNA]</scope>
    <source>
        <strain evidence="7 8">CAU 1482</strain>
    </source>
</reference>
<dbReference type="SUPFAM" id="SSF53335">
    <property type="entry name" value="S-adenosyl-L-methionine-dependent methyltransferases"/>
    <property type="match status" value="1"/>
</dbReference>
<dbReference type="InterPro" id="IPR014776">
    <property type="entry name" value="4pyrrole_Mease_sub2"/>
</dbReference>
<dbReference type="InterPro" id="IPR000878">
    <property type="entry name" value="4pyrrol_Mease"/>
</dbReference>
<dbReference type="InterPro" id="IPR012818">
    <property type="entry name" value="CbiE"/>
</dbReference>
<protein>
    <submittedName>
        <fullName evidence="7">Precorrin-6y C5,15-methyltransferase (Decarboxylating) subunit CbiE</fullName>
    </submittedName>
</protein>
<dbReference type="Gene3D" id="3.40.1010.10">
    <property type="entry name" value="Cobalt-precorrin-4 Transmethylase, Domain 1"/>
    <property type="match status" value="1"/>
</dbReference>
<evidence type="ECO:0000256" key="3">
    <source>
        <dbReference type="ARBA" id="ARBA00022603"/>
    </source>
</evidence>
<dbReference type="InterPro" id="IPR006365">
    <property type="entry name" value="Cbl_synth_CobL"/>
</dbReference>
<proteinExistence type="predicted"/>
<evidence type="ECO:0000256" key="2">
    <source>
        <dbReference type="ARBA" id="ARBA00022573"/>
    </source>
</evidence>
<dbReference type="Proteomes" id="UP000324738">
    <property type="component" value="Unassembled WGS sequence"/>
</dbReference>
<feature type="domain" description="Tetrapyrrole methylase" evidence="6">
    <location>
        <begin position="7"/>
        <end position="188"/>
    </location>
</feature>
<name>A0A5B0DRW4_9HYPH</name>
<evidence type="ECO:0000313" key="7">
    <source>
        <dbReference type="EMBL" id="KAA0969544.1"/>
    </source>
</evidence>
<comment type="caution">
    <text evidence="7">The sequence shown here is derived from an EMBL/GenBank/DDBJ whole genome shotgun (WGS) entry which is preliminary data.</text>
</comment>
<evidence type="ECO:0000256" key="4">
    <source>
        <dbReference type="ARBA" id="ARBA00022679"/>
    </source>
</evidence>
<dbReference type="GO" id="GO:0032259">
    <property type="term" value="P:methylation"/>
    <property type="evidence" value="ECO:0007669"/>
    <property type="project" value="UniProtKB-KW"/>
</dbReference>
<dbReference type="GO" id="GO:0009236">
    <property type="term" value="P:cobalamin biosynthetic process"/>
    <property type="evidence" value="ECO:0007669"/>
    <property type="project" value="UniProtKB-UniPathway"/>
</dbReference>
<dbReference type="GO" id="GO:0008276">
    <property type="term" value="F:protein methyltransferase activity"/>
    <property type="evidence" value="ECO:0007669"/>
    <property type="project" value="InterPro"/>
</dbReference>
<comment type="pathway">
    <text evidence="1">Cofactor biosynthesis; adenosylcobalamin biosynthesis.</text>
</comment>
<dbReference type="InterPro" id="IPR014777">
    <property type="entry name" value="4pyrrole_Mease_sub1"/>
</dbReference>
<evidence type="ECO:0000256" key="5">
    <source>
        <dbReference type="ARBA" id="ARBA00022691"/>
    </source>
</evidence>
<dbReference type="Pfam" id="PF00590">
    <property type="entry name" value="TP_methylase"/>
    <property type="match status" value="1"/>
</dbReference>
<keyword evidence="2" id="KW-0169">Cobalamin biosynthesis</keyword>
<evidence type="ECO:0000313" key="8">
    <source>
        <dbReference type="Proteomes" id="UP000324738"/>
    </source>
</evidence>
<dbReference type="InterPro" id="IPR014008">
    <property type="entry name" value="Cbl_synth_MTase_CbiT"/>
</dbReference>